<dbReference type="CDD" id="cd03183">
    <property type="entry name" value="GST_C_Theta"/>
    <property type="match status" value="1"/>
</dbReference>
<evidence type="ECO:0000313" key="13">
    <source>
        <dbReference type="RefSeq" id="XP_032823542.1"/>
    </source>
</evidence>
<dbReference type="Pfam" id="PF00043">
    <property type="entry name" value="GST_C"/>
    <property type="match status" value="1"/>
</dbReference>
<dbReference type="Proteomes" id="UP001318040">
    <property type="component" value="Chromosome 38"/>
</dbReference>
<dbReference type="InterPro" id="IPR004046">
    <property type="entry name" value="GST_C"/>
</dbReference>
<evidence type="ECO:0000313" key="12">
    <source>
        <dbReference type="RefSeq" id="XP_032823541.1"/>
    </source>
</evidence>
<accession>A0AAJ7TSS2</accession>
<dbReference type="GO" id="GO:0006749">
    <property type="term" value="P:glutathione metabolic process"/>
    <property type="evidence" value="ECO:0007669"/>
    <property type="project" value="TreeGrafter"/>
</dbReference>
<evidence type="ECO:0000256" key="1">
    <source>
        <dbReference type="ARBA" id="ARBA00004496"/>
    </source>
</evidence>
<dbReference type="InterPro" id="IPR010987">
    <property type="entry name" value="Glutathione-S-Trfase_C-like"/>
</dbReference>
<dbReference type="SFLD" id="SFLDG00358">
    <property type="entry name" value="Main_(cytGST)"/>
    <property type="match status" value="1"/>
</dbReference>
<keyword evidence="5" id="KW-0963">Cytoplasm</keyword>
<dbReference type="AlphaFoldDB" id="A0AAJ7TSS2"/>
<dbReference type="InterPro" id="IPR036249">
    <property type="entry name" value="Thioredoxin-like_sf"/>
</dbReference>
<dbReference type="SUPFAM" id="SSF52833">
    <property type="entry name" value="Thioredoxin-like"/>
    <property type="match status" value="1"/>
</dbReference>
<dbReference type="KEGG" id="pmrn:116950142"/>
<dbReference type="SUPFAM" id="SSF47616">
    <property type="entry name" value="GST C-terminal domain-like"/>
    <property type="match status" value="1"/>
</dbReference>
<dbReference type="GO" id="GO:0005737">
    <property type="term" value="C:cytoplasm"/>
    <property type="evidence" value="ECO:0007669"/>
    <property type="project" value="UniProtKB-SubCell"/>
</dbReference>
<comment type="catalytic activity">
    <reaction evidence="7">
        <text>RX + glutathione = an S-substituted glutathione + a halide anion + H(+)</text>
        <dbReference type="Rhea" id="RHEA:16437"/>
        <dbReference type="ChEBI" id="CHEBI:15378"/>
        <dbReference type="ChEBI" id="CHEBI:16042"/>
        <dbReference type="ChEBI" id="CHEBI:17792"/>
        <dbReference type="ChEBI" id="CHEBI:57925"/>
        <dbReference type="ChEBI" id="CHEBI:90779"/>
        <dbReference type="EC" id="2.5.1.18"/>
    </reaction>
</comment>
<dbReference type="SFLD" id="SFLDS00019">
    <property type="entry name" value="Glutathione_Transferase_(cytos"/>
    <property type="match status" value="1"/>
</dbReference>
<dbReference type="FunFam" id="1.20.1050.10:FF:000008">
    <property type="entry name" value="Glutathione S-transferase theta-1"/>
    <property type="match status" value="1"/>
</dbReference>
<keyword evidence="10" id="KW-1185">Reference proteome</keyword>
<dbReference type="RefSeq" id="XP_032823540.1">
    <property type="nucleotide sequence ID" value="XM_032967649.1"/>
</dbReference>
<dbReference type="EC" id="2.5.1.18" evidence="4"/>
<reference evidence="11 12" key="1">
    <citation type="submission" date="2025-04" db="UniProtKB">
        <authorList>
            <consortium name="RefSeq"/>
        </authorList>
    </citation>
    <scope>IDENTIFICATION</scope>
    <source>
        <tissue evidence="11 12">Sperm</tissue>
    </source>
</reference>
<protein>
    <recommendedName>
        <fullName evidence="4">glutathione transferase</fullName>
        <ecNumber evidence="4">2.5.1.18</ecNumber>
    </recommendedName>
</protein>
<evidence type="ECO:0000313" key="11">
    <source>
        <dbReference type="RefSeq" id="XP_032823540.1"/>
    </source>
</evidence>
<dbReference type="PANTHER" id="PTHR43917">
    <property type="match status" value="1"/>
</dbReference>
<evidence type="ECO:0000256" key="3">
    <source>
        <dbReference type="ARBA" id="ARBA00011738"/>
    </source>
</evidence>
<dbReference type="Pfam" id="PF02798">
    <property type="entry name" value="GST_N"/>
    <property type="match status" value="1"/>
</dbReference>
<evidence type="ECO:0000256" key="7">
    <source>
        <dbReference type="ARBA" id="ARBA00047960"/>
    </source>
</evidence>
<organism evidence="10 12">
    <name type="scientific">Petromyzon marinus</name>
    <name type="common">Sea lamprey</name>
    <dbReference type="NCBI Taxonomy" id="7757"/>
    <lineage>
        <taxon>Eukaryota</taxon>
        <taxon>Metazoa</taxon>
        <taxon>Chordata</taxon>
        <taxon>Craniata</taxon>
        <taxon>Vertebrata</taxon>
        <taxon>Cyclostomata</taxon>
        <taxon>Hyperoartia</taxon>
        <taxon>Petromyzontiformes</taxon>
        <taxon>Petromyzontidae</taxon>
        <taxon>Petromyzon</taxon>
    </lineage>
</organism>
<evidence type="ECO:0000259" key="8">
    <source>
        <dbReference type="PROSITE" id="PS50404"/>
    </source>
</evidence>
<gene>
    <name evidence="11 12 13" type="primary">LOC116950142</name>
</gene>
<proteinExistence type="inferred from homology"/>
<dbReference type="InterPro" id="IPR004045">
    <property type="entry name" value="Glutathione_S-Trfase_N"/>
</dbReference>
<keyword evidence="6" id="KW-0808">Transferase</keyword>
<dbReference type="InterPro" id="IPR036282">
    <property type="entry name" value="Glutathione-S-Trfase_C_sf"/>
</dbReference>
<dbReference type="PROSITE" id="PS50404">
    <property type="entry name" value="GST_NTER"/>
    <property type="match status" value="1"/>
</dbReference>
<dbReference type="InterPro" id="IPR051369">
    <property type="entry name" value="GST_Theta"/>
</dbReference>
<dbReference type="PROSITE" id="PS50405">
    <property type="entry name" value="GST_CTER"/>
    <property type="match status" value="1"/>
</dbReference>
<name>A0AAJ7TSS2_PETMA</name>
<dbReference type="InterPro" id="IPR040079">
    <property type="entry name" value="Glutathione_S-Trfase"/>
</dbReference>
<comment type="subunit">
    <text evidence="3">Homodimer.</text>
</comment>
<dbReference type="RefSeq" id="XP_032823541.1">
    <property type="nucleotide sequence ID" value="XM_032967650.1"/>
</dbReference>
<comment type="similarity">
    <text evidence="2">Belongs to the GST superfamily. Theta family.</text>
</comment>
<dbReference type="PANTHER" id="PTHR43917:SF8">
    <property type="entry name" value="GH16740P-RELATED"/>
    <property type="match status" value="1"/>
</dbReference>
<feature type="domain" description="GST N-terminal" evidence="8">
    <location>
        <begin position="1"/>
        <end position="82"/>
    </location>
</feature>
<comment type="subcellular location">
    <subcellularLocation>
        <location evidence="1">Cytoplasm</location>
    </subcellularLocation>
</comment>
<dbReference type="InterPro" id="IPR040077">
    <property type="entry name" value="GST_C_Theta"/>
</dbReference>
<sequence length="211" mass="23810">MGLEVYFDLSAAPCRPVLLLLKKCGIEFTAHAKRLEKGENQTEEFGKVTPLKLVPVIVDNGFRLTESVAISKYLACRYGLADHWYPADLQRRARVDEYLAWQHTSIRPPCSMLLVLEGVLPGLTGQPVQEQKIADIMKGLELCLEHLEAYYLQDDAFLCGDQISIADLFAYSDLMQPMGAGHDVLKDRHKLLAWRQRVETFMGKEVSGRGE</sequence>
<evidence type="ECO:0000256" key="4">
    <source>
        <dbReference type="ARBA" id="ARBA00012452"/>
    </source>
</evidence>
<dbReference type="RefSeq" id="XP_032823542.1">
    <property type="nucleotide sequence ID" value="XM_032967651.1"/>
</dbReference>
<evidence type="ECO:0000256" key="2">
    <source>
        <dbReference type="ARBA" id="ARBA00009899"/>
    </source>
</evidence>
<dbReference type="Gene3D" id="3.40.30.10">
    <property type="entry name" value="Glutaredoxin"/>
    <property type="match status" value="1"/>
</dbReference>
<evidence type="ECO:0000259" key="9">
    <source>
        <dbReference type="PROSITE" id="PS50405"/>
    </source>
</evidence>
<evidence type="ECO:0000256" key="6">
    <source>
        <dbReference type="ARBA" id="ARBA00022679"/>
    </source>
</evidence>
<feature type="domain" description="GST C-terminal" evidence="9">
    <location>
        <begin position="88"/>
        <end position="211"/>
    </location>
</feature>
<evidence type="ECO:0000256" key="5">
    <source>
        <dbReference type="ARBA" id="ARBA00022490"/>
    </source>
</evidence>
<evidence type="ECO:0000313" key="10">
    <source>
        <dbReference type="Proteomes" id="UP001318040"/>
    </source>
</evidence>
<dbReference type="Gene3D" id="1.20.1050.10">
    <property type="match status" value="1"/>
</dbReference>
<dbReference type="GO" id="GO:0004364">
    <property type="term" value="F:glutathione transferase activity"/>
    <property type="evidence" value="ECO:0007669"/>
    <property type="project" value="UniProtKB-EC"/>
</dbReference>